<gene>
    <name evidence="1" type="ORF">LTS18_014206</name>
</gene>
<evidence type="ECO:0000313" key="2">
    <source>
        <dbReference type="Proteomes" id="UP001186974"/>
    </source>
</evidence>
<accession>A0ACC3DHH6</accession>
<sequence length="154" mass="16154">MAAAVSSAAIDNNPLAATVEDCYSDDERIPANTDARTPPNEPNAAKKRSSQASNLGKDSRTERVAKDAASDSGYSSRTAATNSSADSKQSMRPATSTKRDASTVPTSPTKPKQRPPTATRKDSTGASRARSNTSTRSEASKVQAQAPVRKQSVK</sequence>
<evidence type="ECO:0000313" key="1">
    <source>
        <dbReference type="EMBL" id="KAK3074695.1"/>
    </source>
</evidence>
<comment type="caution">
    <text evidence="1">The sequence shown here is derived from an EMBL/GenBank/DDBJ whole genome shotgun (WGS) entry which is preliminary data.</text>
</comment>
<keyword evidence="2" id="KW-1185">Reference proteome</keyword>
<dbReference type="EMBL" id="JAWDJW010004500">
    <property type="protein sequence ID" value="KAK3074695.1"/>
    <property type="molecule type" value="Genomic_DNA"/>
</dbReference>
<reference evidence="1" key="1">
    <citation type="submission" date="2024-09" db="EMBL/GenBank/DDBJ databases">
        <title>Black Yeasts Isolated from many extreme environments.</title>
        <authorList>
            <person name="Coleine C."/>
            <person name="Stajich J.E."/>
            <person name="Selbmann L."/>
        </authorList>
    </citation>
    <scope>NUCLEOTIDE SEQUENCE</scope>
    <source>
        <strain evidence="1">CCFEE 5737</strain>
    </source>
</reference>
<proteinExistence type="predicted"/>
<organism evidence="1 2">
    <name type="scientific">Coniosporium uncinatum</name>
    <dbReference type="NCBI Taxonomy" id="93489"/>
    <lineage>
        <taxon>Eukaryota</taxon>
        <taxon>Fungi</taxon>
        <taxon>Dikarya</taxon>
        <taxon>Ascomycota</taxon>
        <taxon>Pezizomycotina</taxon>
        <taxon>Dothideomycetes</taxon>
        <taxon>Dothideomycetes incertae sedis</taxon>
        <taxon>Coniosporium</taxon>
    </lineage>
</organism>
<dbReference type="Proteomes" id="UP001186974">
    <property type="component" value="Unassembled WGS sequence"/>
</dbReference>
<feature type="non-terminal residue" evidence="1">
    <location>
        <position position="154"/>
    </location>
</feature>
<name>A0ACC3DHH6_9PEZI</name>
<protein>
    <submittedName>
        <fullName evidence="1">Uncharacterized protein</fullName>
    </submittedName>
</protein>